<dbReference type="AlphaFoldDB" id="A0A2S4S028"/>
<evidence type="ECO:0000256" key="1">
    <source>
        <dbReference type="SAM" id="MobiDB-lite"/>
    </source>
</evidence>
<feature type="compositionally biased region" description="Polar residues" evidence="1">
    <location>
        <begin position="49"/>
        <end position="60"/>
    </location>
</feature>
<organism evidence="2 3">
    <name type="scientific">Citrobacter amalonaticus</name>
    <dbReference type="NCBI Taxonomy" id="35703"/>
    <lineage>
        <taxon>Bacteria</taxon>
        <taxon>Pseudomonadati</taxon>
        <taxon>Pseudomonadota</taxon>
        <taxon>Gammaproteobacteria</taxon>
        <taxon>Enterobacterales</taxon>
        <taxon>Enterobacteriaceae</taxon>
        <taxon>Citrobacter</taxon>
    </lineage>
</organism>
<gene>
    <name evidence="2" type="ORF">C3430_08405</name>
</gene>
<dbReference type="EMBL" id="PQLX01000002">
    <property type="protein sequence ID" value="POU66795.1"/>
    <property type="molecule type" value="Genomic_DNA"/>
</dbReference>
<reference evidence="2 3" key="1">
    <citation type="submission" date="2018-01" db="EMBL/GenBank/DDBJ databases">
        <title>Complete genome sequences of 14 Citrobacter spp. isolated from plant in Canada.</title>
        <authorList>
            <person name="Bhandare S.G."/>
            <person name="Colavecchio A."/>
            <person name="Jeukens J."/>
            <person name="Emond-Rheault J.-G."/>
            <person name="Freschi L."/>
            <person name="Hamel J."/>
            <person name="Kukavica-Ibrulj I."/>
            <person name="Levesque R."/>
            <person name="Goodridge L."/>
        </authorList>
    </citation>
    <scope>NUCLEOTIDE SEQUENCE [LARGE SCALE GENOMIC DNA]</scope>
    <source>
        <strain evidence="2 3">S1285</strain>
    </source>
</reference>
<accession>A0A2S4S028</accession>
<protein>
    <submittedName>
        <fullName evidence="2">Uncharacterized protein</fullName>
    </submittedName>
</protein>
<feature type="region of interest" description="Disordered" evidence="1">
    <location>
        <begin position="1"/>
        <end position="74"/>
    </location>
</feature>
<dbReference type="Proteomes" id="UP000237003">
    <property type="component" value="Unassembled WGS sequence"/>
</dbReference>
<proteinExistence type="predicted"/>
<comment type="caution">
    <text evidence="2">The sequence shown here is derived from an EMBL/GenBank/DDBJ whole genome shotgun (WGS) entry which is preliminary data.</text>
</comment>
<sequence length="74" mass="7968">METGLIRLTPHQGTDAECHAEPDPPGVTGVDSLNPDSAQQPDVRMASTARVQNGKQNSLMDQVLNHSPEEPPRP</sequence>
<evidence type="ECO:0000313" key="2">
    <source>
        <dbReference type="EMBL" id="POU66795.1"/>
    </source>
</evidence>
<name>A0A2S4S028_CITAM</name>
<evidence type="ECO:0000313" key="3">
    <source>
        <dbReference type="Proteomes" id="UP000237003"/>
    </source>
</evidence>